<dbReference type="InterPro" id="IPR011032">
    <property type="entry name" value="GroES-like_sf"/>
</dbReference>
<accession>A0ABU6QP30</accession>
<dbReference type="PANTHER" id="PTHR43677:SF4">
    <property type="entry name" value="QUINONE OXIDOREDUCTASE-LIKE PROTEIN 2"/>
    <property type="match status" value="1"/>
</dbReference>
<comment type="caution">
    <text evidence="2">The sequence shown here is derived from an EMBL/GenBank/DDBJ whole genome shotgun (WGS) entry which is preliminary data.</text>
</comment>
<reference evidence="2 3" key="1">
    <citation type="journal article" date="2023" name="Plants (Basel)">
        <title>Bridging the Gap: Combining Genomics and Transcriptomics Approaches to Understand Stylosanthes scabra, an Orphan Legume from the Brazilian Caatinga.</title>
        <authorList>
            <person name="Ferreira-Neto J.R.C."/>
            <person name="da Silva M.D."/>
            <person name="Binneck E."/>
            <person name="de Melo N.F."/>
            <person name="da Silva R.H."/>
            <person name="de Melo A.L.T.M."/>
            <person name="Pandolfi V."/>
            <person name="Bustamante F.O."/>
            <person name="Brasileiro-Vidal A.C."/>
            <person name="Benko-Iseppon A.M."/>
        </authorList>
    </citation>
    <scope>NUCLEOTIDE SEQUENCE [LARGE SCALE GENOMIC DNA]</scope>
    <source>
        <tissue evidence="2">Leaves</tissue>
    </source>
</reference>
<dbReference type="Gene3D" id="3.40.50.720">
    <property type="entry name" value="NAD(P)-binding Rossmann-like Domain"/>
    <property type="match status" value="1"/>
</dbReference>
<dbReference type="CDD" id="cd08241">
    <property type="entry name" value="QOR1"/>
    <property type="match status" value="1"/>
</dbReference>
<keyword evidence="3" id="KW-1185">Reference proteome</keyword>
<evidence type="ECO:0000259" key="1">
    <source>
        <dbReference type="SMART" id="SM00829"/>
    </source>
</evidence>
<dbReference type="SUPFAM" id="SSF51735">
    <property type="entry name" value="NAD(P)-binding Rossmann-fold domains"/>
    <property type="match status" value="1"/>
</dbReference>
<proteinExistence type="predicted"/>
<feature type="domain" description="Enoyl reductase (ER)" evidence="1">
    <location>
        <begin position="10"/>
        <end position="335"/>
    </location>
</feature>
<dbReference type="PROSITE" id="PS01162">
    <property type="entry name" value="QOR_ZETA_CRYSTAL"/>
    <property type="match status" value="1"/>
</dbReference>
<dbReference type="InterPro" id="IPR002364">
    <property type="entry name" value="Quin_OxRdtase/zeta-crystal_CS"/>
</dbReference>
<dbReference type="SMART" id="SM00829">
    <property type="entry name" value="PKS_ER"/>
    <property type="match status" value="1"/>
</dbReference>
<dbReference type="InterPro" id="IPR051397">
    <property type="entry name" value="Zn-ADH-like_protein"/>
</dbReference>
<dbReference type="SUPFAM" id="SSF50129">
    <property type="entry name" value="GroES-like"/>
    <property type="match status" value="1"/>
</dbReference>
<dbReference type="InterPro" id="IPR013154">
    <property type="entry name" value="ADH-like_N"/>
</dbReference>
<dbReference type="Pfam" id="PF00107">
    <property type="entry name" value="ADH_zinc_N"/>
    <property type="match status" value="1"/>
</dbReference>
<dbReference type="InterPro" id="IPR013149">
    <property type="entry name" value="ADH-like_C"/>
</dbReference>
<name>A0ABU6QP30_9FABA</name>
<evidence type="ECO:0000313" key="3">
    <source>
        <dbReference type="Proteomes" id="UP001341840"/>
    </source>
</evidence>
<dbReference type="PANTHER" id="PTHR43677">
    <property type="entry name" value="SHORT-CHAIN DEHYDROGENASE/REDUCTASE"/>
    <property type="match status" value="1"/>
</dbReference>
<dbReference type="InterPro" id="IPR020843">
    <property type="entry name" value="ER"/>
</dbReference>
<organism evidence="2 3">
    <name type="scientific">Stylosanthes scabra</name>
    <dbReference type="NCBI Taxonomy" id="79078"/>
    <lineage>
        <taxon>Eukaryota</taxon>
        <taxon>Viridiplantae</taxon>
        <taxon>Streptophyta</taxon>
        <taxon>Embryophyta</taxon>
        <taxon>Tracheophyta</taxon>
        <taxon>Spermatophyta</taxon>
        <taxon>Magnoliopsida</taxon>
        <taxon>eudicotyledons</taxon>
        <taxon>Gunneridae</taxon>
        <taxon>Pentapetalae</taxon>
        <taxon>rosids</taxon>
        <taxon>fabids</taxon>
        <taxon>Fabales</taxon>
        <taxon>Fabaceae</taxon>
        <taxon>Papilionoideae</taxon>
        <taxon>50 kb inversion clade</taxon>
        <taxon>dalbergioids sensu lato</taxon>
        <taxon>Dalbergieae</taxon>
        <taxon>Pterocarpus clade</taxon>
        <taxon>Stylosanthes</taxon>
    </lineage>
</organism>
<sequence length="346" mass="37066">MEALLCRKLGDPSLSLEDDNCPIIVSKNHPIPQLKSPTSVRVRIKATSLNFANYLQIQGKYQEKAALPFIPGSDYSGIVDAVGPKVSNFRVGDPVCSFAALGSFAEFIVVEENQLFRVPEGCDLVAAGALAVAFGTSHVALVHRAKLASGQVLLVLGAAGGVGLAAVQIGKACGAIVIAVARGAEKVQILKSLGVDHVVDLGSENVIESVKEFLKARRLKGVDVLYDPVGGKLTKESMKLLKWGAQVLIIGFASGEIPVIPANVALVKNWTVHGLYWGSYKIHRPAVLDDSLKELLSWLARGLISIHISHSYRMSEANLAFSAIKDRKVIGKVMIVFDDKLARSKL</sequence>
<dbReference type="InterPro" id="IPR036291">
    <property type="entry name" value="NAD(P)-bd_dom_sf"/>
</dbReference>
<dbReference type="EMBL" id="JASCZI010000750">
    <property type="protein sequence ID" value="MED6113247.1"/>
    <property type="molecule type" value="Genomic_DNA"/>
</dbReference>
<dbReference type="Pfam" id="PF08240">
    <property type="entry name" value="ADH_N"/>
    <property type="match status" value="1"/>
</dbReference>
<evidence type="ECO:0000313" key="2">
    <source>
        <dbReference type="EMBL" id="MED6113247.1"/>
    </source>
</evidence>
<gene>
    <name evidence="2" type="ORF">PIB30_069026</name>
</gene>
<protein>
    <recommendedName>
        <fullName evidence="1">Enoyl reductase (ER) domain-containing protein</fullName>
    </recommendedName>
</protein>
<dbReference type="Gene3D" id="3.90.180.10">
    <property type="entry name" value="Medium-chain alcohol dehydrogenases, catalytic domain"/>
    <property type="match status" value="1"/>
</dbReference>
<dbReference type="Proteomes" id="UP001341840">
    <property type="component" value="Unassembled WGS sequence"/>
</dbReference>